<feature type="domain" description="Methyltransferase type 11" evidence="1">
    <location>
        <begin position="45"/>
        <end position="137"/>
    </location>
</feature>
<keyword evidence="3" id="KW-1185">Reference proteome</keyword>
<dbReference type="Pfam" id="PF08241">
    <property type="entry name" value="Methyltransf_11"/>
    <property type="match status" value="1"/>
</dbReference>
<evidence type="ECO:0000259" key="1">
    <source>
        <dbReference type="Pfam" id="PF08241"/>
    </source>
</evidence>
<dbReference type="InterPro" id="IPR029063">
    <property type="entry name" value="SAM-dependent_MTases_sf"/>
</dbReference>
<dbReference type="GO" id="GO:0008757">
    <property type="term" value="F:S-adenosylmethionine-dependent methyltransferase activity"/>
    <property type="evidence" value="ECO:0007669"/>
    <property type="project" value="InterPro"/>
</dbReference>
<protein>
    <submittedName>
        <fullName evidence="2">Ubiquinone biosynthesis methyltransferase UbiE</fullName>
    </submittedName>
</protein>
<organism evidence="2 3">
    <name type="scientific">Haloprofundus marisrubri</name>
    <dbReference type="NCBI Taxonomy" id="1514971"/>
    <lineage>
        <taxon>Archaea</taxon>
        <taxon>Methanobacteriati</taxon>
        <taxon>Methanobacteriota</taxon>
        <taxon>Stenosarchaea group</taxon>
        <taxon>Halobacteria</taxon>
        <taxon>Halobacteriales</taxon>
        <taxon>Haloferacaceae</taxon>
        <taxon>Haloprofundus</taxon>
    </lineage>
</organism>
<dbReference type="EMBL" id="LOPU01000018">
    <property type="protein sequence ID" value="KTG10049.1"/>
    <property type="molecule type" value="Genomic_DNA"/>
</dbReference>
<dbReference type="AlphaFoldDB" id="A0A0W1R9K4"/>
<proteinExistence type="predicted"/>
<dbReference type="SUPFAM" id="SSF53335">
    <property type="entry name" value="S-adenosyl-L-methionine-dependent methyltransferases"/>
    <property type="match status" value="1"/>
</dbReference>
<dbReference type="STRING" id="1514971.AUR64_10635"/>
<dbReference type="Gene3D" id="3.40.50.150">
    <property type="entry name" value="Vaccinia Virus protein VP39"/>
    <property type="match status" value="1"/>
</dbReference>
<reference evidence="2 3" key="1">
    <citation type="submission" date="2015-12" db="EMBL/GenBank/DDBJ databases">
        <title>Haloprofundus marisrubri gen. nov., sp. nov., an extremely halophilic archaeon isolated from the Discovery deep brine-seawater interface in the Red Sea.</title>
        <authorList>
            <person name="Zhang G."/>
            <person name="Stingl U."/>
            <person name="Rashid M."/>
        </authorList>
    </citation>
    <scope>NUCLEOTIDE SEQUENCE [LARGE SCALE GENOMIC DNA]</scope>
    <source>
        <strain evidence="2 3">SB9</strain>
    </source>
</reference>
<accession>A0A0W1R9K4</accession>
<comment type="caution">
    <text evidence="2">The sequence shown here is derived from an EMBL/GenBank/DDBJ whole genome shotgun (WGS) entry which is preliminary data.</text>
</comment>
<keyword evidence="2" id="KW-0830">Ubiquinone</keyword>
<dbReference type="InterPro" id="IPR013216">
    <property type="entry name" value="Methyltransf_11"/>
</dbReference>
<dbReference type="CDD" id="cd02440">
    <property type="entry name" value="AdoMet_MTases"/>
    <property type="match status" value="1"/>
</dbReference>
<dbReference type="Proteomes" id="UP000054387">
    <property type="component" value="Unassembled WGS sequence"/>
</dbReference>
<dbReference type="OrthoDB" id="8915at2157"/>
<keyword evidence="2" id="KW-0808">Transferase</keyword>
<dbReference type="GO" id="GO:0032259">
    <property type="term" value="P:methylation"/>
    <property type="evidence" value="ECO:0007669"/>
    <property type="project" value="UniProtKB-KW"/>
</dbReference>
<name>A0A0W1R9K4_9EURY</name>
<sequence>MDDVSGTLDAYERNAESFVEKYRSESIAARFGDEFRAALPGKRVLDVGCGPGADSETFSAAGYDVTGIDLTPSFVESAHESVPAASFVRGDMRELPFRDETFDGVWSCASFHHVGRSDAPGILREFERVLAPDGVVYLSVKRGEKSGCDADGRYFERYLAEDVRSLLTDARFDPRSVDGRERWVSAVAVSPGGR</sequence>
<dbReference type="PANTHER" id="PTHR43861">
    <property type="entry name" value="TRANS-ACONITATE 2-METHYLTRANSFERASE-RELATED"/>
    <property type="match status" value="1"/>
</dbReference>
<gene>
    <name evidence="2" type="ORF">AUR64_10635</name>
</gene>
<dbReference type="RefSeq" id="WP_058581404.1">
    <property type="nucleotide sequence ID" value="NZ_LOPU01000018.1"/>
</dbReference>
<evidence type="ECO:0000313" key="3">
    <source>
        <dbReference type="Proteomes" id="UP000054387"/>
    </source>
</evidence>
<keyword evidence="2" id="KW-0489">Methyltransferase</keyword>
<dbReference type="PANTHER" id="PTHR43861:SF1">
    <property type="entry name" value="TRANS-ACONITATE 2-METHYLTRANSFERASE"/>
    <property type="match status" value="1"/>
</dbReference>
<evidence type="ECO:0000313" key="2">
    <source>
        <dbReference type="EMBL" id="KTG10049.1"/>
    </source>
</evidence>